<dbReference type="InterPro" id="IPR002885">
    <property type="entry name" value="PPR_rpt"/>
</dbReference>
<feature type="compositionally biased region" description="Basic residues" evidence="5">
    <location>
        <begin position="930"/>
        <end position="939"/>
    </location>
</feature>
<feature type="domain" description="Cyclin C-terminal" evidence="7">
    <location>
        <begin position="828"/>
        <end position="888"/>
    </location>
</feature>
<dbReference type="PROSITE" id="PS51375">
    <property type="entry name" value="PPR"/>
    <property type="match status" value="8"/>
</dbReference>
<keyword evidence="3" id="KW-0195">Cyclin</keyword>
<dbReference type="InterPro" id="IPR011990">
    <property type="entry name" value="TPR-like_helical_dom_sf"/>
</dbReference>
<accession>A0AAW1Q204</accession>
<feature type="domain" description="PROP1-like PPR" evidence="8">
    <location>
        <begin position="194"/>
        <end position="357"/>
    </location>
</feature>
<evidence type="ECO:0000259" key="7">
    <source>
        <dbReference type="Pfam" id="PF02984"/>
    </source>
</evidence>
<dbReference type="Pfam" id="PF13812">
    <property type="entry name" value="PPR_3"/>
    <property type="match status" value="1"/>
</dbReference>
<dbReference type="Pfam" id="PF13041">
    <property type="entry name" value="PPR_2"/>
    <property type="match status" value="1"/>
</dbReference>
<dbReference type="NCBIfam" id="TIGR00756">
    <property type="entry name" value="PPR"/>
    <property type="match status" value="8"/>
</dbReference>
<evidence type="ECO:0000256" key="4">
    <source>
        <dbReference type="PROSITE-ProRule" id="PRU00708"/>
    </source>
</evidence>
<evidence type="ECO:0008006" key="11">
    <source>
        <dbReference type="Google" id="ProtNLM"/>
    </source>
</evidence>
<evidence type="ECO:0000313" key="9">
    <source>
        <dbReference type="EMBL" id="KAK9815102.1"/>
    </source>
</evidence>
<comment type="caution">
    <text evidence="9">The sequence shown here is derived from an EMBL/GenBank/DDBJ whole genome shotgun (WGS) entry which is preliminary data.</text>
</comment>
<dbReference type="Pfam" id="PF00134">
    <property type="entry name" value="Cyclin_N"/>
    <property type="match status" value="1"/>
</dbReference>
<dbReference type="Gene3D" id="1.25.40.10">
    <property type="entry name" value="Tetratricopeptide repeat domain"/>
    <property type="match status" value="3"/>
</dbReference>
<dbReference type="EMBL" id="JALJOQ010000001">
    <property type="protein sequence ID" value="KAK9815102.1"/>
    <property type="molecule type" value="Genomic_DNA"/>
</dbReference>
<keyword evidence="10" id="KW-1185">Reference proteome</keyword>
<dbReference type="AlphaFoldDB" id="A0AAW1Q204"/>
<dbReference type="CDD" id="cd00043">
    <property type="entry name" value="CYCLIN_SF"/>
    <property type="match status" value="1"/>
</dbReference>
<feature type="repeat" description="PPR" evidence="4">
    <location>
        <begin position="260"/>
        <end position="294"/>
    </location>
</feature>
<dbReference type="Pfam" id="PF17177">
    <property type="entry name" value="PPR_long"/>
    <property type="match status" value="1"/>
</dbReference>
<comment type="similarity">
    <text evidence="1">Belongs to the PPR family. P subfamily.</text>
</comment>
<sequence length="939" mass="102952">MLATTLAALTERWEIPDTLRSRHKGFIRGELCDRGASYLEPTGSMQEPDWGGGAGSQAADAVANNLAYLSVYNGPQPPAPHLDPYRGSGRPEANGCRMLMGFRLLSAGEARPFQNLLASASPGLAGAAERTLSLPEAGAEGLGALYHFDSRAAALLLKDLSKVGLGHRAVELFDWLRKLTEAQPLHALCDVYTYTAMISMCIYQQDVARAMELAHEMRARNIERNVHTYTALMNVCIKCGKCPLALDTYHHMRQDGCLPNVVTYNTLIDVYGKMGQWDHAVKVLSTMKAEGVEPVLRTYNTLIIACNMCNQPREAMAVHKRMLDEGYTPNATTYNALISAHGKAGQLDKVMEVFQEMVWKGCERSVITYSSLISACEKAGQWELALELFNEMHSEGCLPNTVTFNSLITACAQGVQWQKAAEVFEEMKGQGCTPDVVTYTALISAYEKGGQWRLALGAFDTMRAQRCKPDAIVYNAITDALWETGVIWAQRRALGLFQRAVEEGHFKQQRWDTSAPWPARAEVNLHAMTAGVAVLSLYTWLVSLKQRLLARGAGSLPARLAIVSDKGKSSKEAGNLVVKEAVAAMMAQWDSPFRASTDNVYSGMLEASGEAVEEWLQSPGFEEQLFCFFPCTDVMPSLANKGLMQDSTAAQHSSAALDDEDFAKEVAVEVRCAEAFAAVQHFEKTHCLALQNMSFAYLQRRTDLVNTALAYARRLNLKDEVAHDAMLLMDRTMSTSLQVKDELLNLLAAACVIIAGKQGERPNNTPTDAELEAAIGMQAGVVTQMEWQMRRVLGNDTSAISTLRCLKLYLERLGCNFLDQESVQMLAGSAFSLVRDSISDMAFLNCRPSVIAAAIIYAERRARGIIPFWPSMLSKLTHYQDMSTPELSVAIKAAQVLVMRPPRSPTSQGVSSPTTPLQQGAPSSPATPHTPHHSSHPSS</sequence>
<evidence type="ECO:0000259" key="8">
    <source>
        <dbReference type="Pfam" id="PF17177"/>
    </source>
</evidence>
<dbReference type="Proteomes" id="UP001465755">
    <property type="component" value="Unassembled WGS sequence"/>
</dbReference>
<reference evidence="9 10" key="1">
    <citation type="journal article" date="2024" name="Nat. Commun.">
        <title>Phylogenomics reveals the evolutionary origins of lichenization in chlorophyte algae.</title>
        <authorList>
            <person name="Puginier C."/>
            <person name="Libourel C."/>
            <person name="Otte J."/>
            <person name="Skaloud P."/>
            <person name="Haon M."/>
            <person name="Grisel S."/>
            <person name="Petersen M."/>
            <person name="Berrin J.G."/>
            <person name="Delaux P.M."/>
            <person name="Dal Grande F."/>
            <person name="Keller J."/>
        </authorList>
    </citation>
    <scope>NUCLEOTIDE SEQUENCE [LARGE SCALE GENOMIC DNA]</scope>
    <source>
        <strain evidence="9 10">SAG 2036</strain>
    </source>
</reference>
<dbReference type="InterPro" id="IPR033443">
    <property type="entry name" value="PROP1-like_PPR_dom"/>
</dbReference>
<feature type="repeat" description="PPR" evidence="4">
    <location>
        <begin position="365"/>
        <end position="399"/>
    </location>
</feature>
<dbReference type="InterPro" id="IPR004367">
    <property type="entry name" value="Cyclin_C-dom"/>
</dbReference>
<feature type="repeat" description="PPR" evidence="4">
    <location>
        <begin position="295"/>
        <end position="329"/>
    </location>
</feature>
<feature type="repeat" description="PPR" evidence="4">
    <location>
        <begin position="225"/>
        <end position="259"/>
    </location>
</feature>
<feature type="repeat" description="PPR" evidence="4">
    <location>
        <begin position="190"/>
        <end position="224"/>
    </location>
</feature>
<feature type="repeat" description="PPR" evidence="4">
    <location>
        <begin position="330"/>
        <end position="364"/>
    </location>
</feature>
<dbReference type="Gene3D" id="1.10.472.10">
    <property type="entry name" value="Cyclin-like"/>
    <property type="match status" value="2"/>
</dbReference>
<dbReference type="CDD" id="cd20529">
    <property type="entry name" value="CYCLIN_CCNJ-like_rpt2"/>
    <property type="match status" value="1"/>
</dbReference>
<dbReference type="SUPFAM" id="SSF47954">
    <property type="entry name" value="Cyclin-like"/>
    <property type="match status" value="2"/>
</dbReference>
<feature type="compositionally biased region" description="Polar residues" evidence="5">
    <location>
        <begin position="905"/>
        <end position="920"/>
    </location>
</feature>
<evidence type="ECO:0000259" key="6">
    <source>
        <dbReference type="Pfam" id="PF00134"/>
    </source>
</evidence>
<evidence type="ECO:0000256" key="3">
    <source>
        <dbReference type="ARBA" id="ARBA00023127"/>
    </source>
</evidence>
<dbReference type="InterPro" id="IPR036915">
    <property type="entry name" value="Cyclin-like_sf"/>
</dbReference>
<feature type="region of interest" description="Disordered" evidence="5">
    <location>
        <begin position="901"/>
        <end position="939"/>
    </location>
</feature>
<dbReference type="InterPro" id="IPR006671">
    <property type="entry name" value="Cyclin_N"/>
</dbReference>
<dbReference type="PANTHER" id="PTHR47447:SF28">
    <property type="entry name" value="PENTACOTRIPEPTIDE-REPEAT REGION OF PRORP DOMAIN-CONTAINING PROTEIN"/>
    <property type="match status" value="1"/>
</dbReference>
<protein>
    <recommendedName>
        <fullName evidence="11">Pentatricopeptide repeat-containing protein</fullName>
    </recommendedName>
</protein>
<evidence type="ECO:0000256" key="2">
    <source>
        <dbReference type="ARBA" id="ARBA00022737"/>
    </source>
</evidence>
<evidence type="ECO:0000256" key="1">
    <source>
        <dbReference type="ARBA" id="ARBA00007626"/>
    </source>
</evidence>
<evidence type="ECO:0000313" key="10">
    <source>
        <dbReference type="Proteomes" id="UP001465755"/>
    </source>
</evidence>
<keyword evidence="2" id="KW-0677">Repeat</keyword>
<feature type="domain" description="Cyclin N-terminal" evidence="6">
    <location>
        <begin position="681"/>
        <end position="793"/>
    </location>
</feature>
<proteinExistence type="inferred from homology"/>
<organism evidence="9 10">
    <name type="scientific">Symbiochloris irregularis</name>
    <dbReference type="NCBI Taxonomy" id="706552"/>
    <lineage>
        <taxon>Eukaryota</taxon>
        <taxon>Viridiplantae</taxon>
        <taxon>Chlorophyta</taxon>
        <taxon>core chlorophytes</taxon>
        <taxon>Trebouxiophyceae</taxon>
        <taxon>Trebouxiales</taxon>
        <taxon>Trebouxiaceae</taxon>
        <taxon>Symbiochloris</taxon>
    </lineage>
</organism>
<feature type="repeat" description="PPR" evidence="4">
    <location>
        <begin position="435"/>
        <end position="469"/>
    </location>
</feature>
<feature type="repeat" description="PPR" evidence="4">
    <location>
        <begin position="400"/>
        <end position="434"/>
    </location>
</feature>
<dbReference type="PANTHER" id="PTHR47447">
    <property type="entry name" value="OS03G0856100 PROTEIN"/>
    <property type="match status" value="1"/>
</dbReference>
<dbReference type="Pfam" id="PF02984">
    <property type="entry name" value="Cyclin_C"/>
    <property type="match status" value="1"/>
</dbReference>
<name>A0AAW1Q204_9CHLO</name>
<gene>
    <name evidence="9" type="ORF">WJX73_007516</name>
</gene>
<evidence type="ECO:0000256" key="5">
    <source>
        <dbReference type="SAM" id="MobiDB-lite"/>
    </source>
</evidence>